<keyword evidence="3 9" id="KW-0846">Cobalamin</keyword>
<dbReference type="InterPro" id="IPR000489">
    <property type="entry name" value="Pterin-binding_dom"/>
</dbReference>
<feature type="domain" description="B12-binding N-terminal" evidence="13">
    <location>
        <begin position="326"/>
        <end position="424"/>
    </location>
</feature>
<comment type="pathway">
    <text evidence="9">Amino-acid biosynthesis; L-methionine biosynthesis via de novo pathway; L-methionine from L-homocysteine (MetH route): step 1/1.</text>
</comment>
<evidence type="ECO:0000259" key="11">
    <source>
        <dbReference type="PROSITE" id="PS50974"/>
    </source>
</evidence>
<keyword evidence="9" id="KW-0949">S-adenosyl-L-methionine</keyword>
<evidence type="ECO:0000256" key="4">
    <source>
        <dbReference type="ARBA" id="ARBA00022679"/>
    </source>
</evidence>
<dbReference type="EMBL" id="JAUKVY010000002">
    <property type="protein sequence ID" value="MDO1531550.1"/>
    <property type="molecule type" value="Genomic_DNA"/>
</dbReference>
<dbReference type="RefSeq" id="WP_301804515.1">
    <property type="nucleotide sequence ID" value="NZ_JAUJZH010000002.1"/>
</dbReference>
<keyword evidence="4 9" id="KW-0808">Transferase</keyword>
<dbReference type="EC" id="2.1.1.13" evidence="8 9"/>
<comment type="cofactor">
    <cofactor evidence="9">
        <name>methylcob(III)alamin</name>
        <dbReference type="ChEBI" id="CHEBI:28115"/>
    </cofactor>
</comment>
<name>A0ABT8RY09_9BURK</name>
<feature type="domain" description="B12-binding" evidence="12">
    <location>
        <begin position="433"/>
        <end position="572"/>
    </location>
</feature>
<evidence type="ECO:0000256" key="1">
    <source>
        <dbReference type="ARBA" id="ARBA00010398"/>
    </source>
</evidence>
<dbReference type="Pfam" id="PF00809">
    <property type="entry name" value="Pterin_bind"/>
    <property type="match status" value="1"/>
</dbReference>
<dbReference type="InterPro" id="IPR037010">
    <property type="entry name" value="VitB12-dep_Met_synth_activ_sf"/>
</dbReference>
<comment type="caution">
    <text evidence="14">The sequence shown here is derived from an EMBL/GenBank/DDBJ whole genome shotgun (WGS) entry which is preliminary data.</text>
</comment>
<comment type="catalytic activity">
    <reaction evidence="9">
        <text>(6S)-5-methyl-5,6,7,8-tetrahydrofolate + L-homocysteine = (6S)-5,6,7,8-tetrahydrofolate + L-methionine</text>
        <dbReference type="Rhea" id="RHEA:11172"/>
        <dbReference type="ChEBI" id="CHEBI:18608"/>
        <dbReference type="ChEBI" id="CHEBI:57453"/>
        <dbReference type="ChEBI" id="CHEBI:57844"/>
        <dbReference type="ChEBI" id="CHEBI:58199"/>
        <dbReference type="EC" id="2.1.1.13"/>
    </reaction>
</comment>
<keyword evidence="7 9" id="KW-0170">Cobalt</keyword>
<evidence type="ECO:0000256" key="8">
    <source>
        <dbReference type="NCBIfam" id="TIGR02082"/>
    </source>
</evidence>
<dbReference type="NCBIfam" id="TIGR02082">
    <property type="entry name" value="metH"/>
    <property type="match status" value="1"/>
</dbReference>
<dbReference type="InterPro" id="IPR011822">
    <property type="entry name" value="MetH"/>
</dbReference>
<evidence type="ECO:0000313" key="15">
    <source>
        <dbReference type="Proteomes" id="UP001169027"/>
    </source>
</evidence>
<comment type="cofactor">
    <cofactor evidence="9">
        <name>Zn(2+)</name>
        <dbReference type="ChEBI" id="CHEBI:29105"/>
    </cofactor>
</comment>
<keyword evidence="2 9" id="KW-0489">Methyltransferase</keyword>
<evidence type="ECO:0000256" key="2">
    <source>
        <dbReference type="ARBA" id="ARBA00022603"/>
    </source>
</evidence>
<dbReference type="SUPFAM" id="SSF47644">
    <property type="entry name" value="Methionine synthase domain"/>
    <property type="match status" value="1"/>
</dbReference>
<keyword evidence="9" id="KW-0486">Methionine biosynthesis</keyword>
<dbReference type="Gene3D" id="1.10.288.10">
    <property type="entry name" value="Cobalamin-dependent Methionine Synthase, domain 2"/>
    <property type="match status" value="1"/>
</dbReference>
<feature type="domain" description="AdoMet activation" evidence="11">
    <location>
        <begin position="586"/>
        <end position="917"/>
    </location>
</feature>
<dbReference type="InterPro" id="IPR011005">
    <property type="entry name" value="Dihydropteroate_synth-like_sf"/>
</dbReference>
<dbReference type="SUPFAM" id="SSF51717">
    <property type="entry name" value="Dihydropteroate synthetase-like"/>
    <property type="match status" value="1"/>
</dbReference>
<dbReference type="Gene3D" id="1.10.1240.10">
    <property type="entry name" value="Methionine synthase domain"/>
    <property type="match status" value="1"/>
</dbReference>
<evidence type="ECO:0000256" key="3">
    <source>
        <dbReference type="ARBA" id="ARBA00022628"/>
    </source>
</evidence>
<dbReference type="SMART" id="SM01018">
    <property type="entry name" value="B12-binding_2"/>
    <property type="match status" value="1"/>
</dbReference>
<protein>
    <recommendedName>
        <fullName evidence="8 9">Methionine synthase</fullName>
        <ecNumber evidence="8 9">2.1.1.13</ecNumber>
    </recommendedName>
    <alternativeName>
        <fullName evidence="9">5-methyltetrahydrofolate--homocysteine methyltransferase</fullName>
    </alternativeName>
</protein>
<dbReference type="InterPro" id="IPR036724">
    <property type="entry name" value="Cobalamin-bd_sf"/>
</dbReference>
<dbReference type="GO" id="GO:0008705">
    <property type="term" value="F:methionine synthase activity"/>
    <property type="evidence" value="ECO:0007669"/>
    <property type="project" value="UniProtKB-EC"/>
</dbReference>
<organism evidence="14 15">
    <name type="scientific">Variovorax ginsengisoli</name>
    <dbReference type="NCBI Taxonomy" id="363844"/>
    <lineage>
        <taxon>Bacteria</taxon>
        <taxon>Pseudomonadati</taxon>
        <taxon>Pseudomonadota</taxon>
        <taxon>Betaproteobacteria</taxon>
        <taxon>Burkholderiales</taxon>
        <taxon>Comamonadaceae</taxon>
        <taxon>Variovorax</taxon>
    </lineage>
</organism>
<evidence type="ECO:0000256" key="5">
    <source>
        <dbReference type="ARBA" id="ARBA00022723"/>
    </source>
</evidence>
<dbReference type="Gene3D" id="3.40.50.280">
    <property type="entry name" value="Cobalamin-binding domain"/>
    <property type="match status" value="1"/>
</dbReference>
<dbReference type="Pfam" id="PF02310">
    <property type="entry name" value="B12-binding"/>
    <property type="match status" value="1"/>
</dbReference>
<evidence type="ECO:0000256" key="9">
    <source>
        <dbReference type="PIRNR" id="PIRNR000381"/>
    </source>
</evidence>
<dbReference type="Gene3D" id="3.20.20.20">
    <property type="entry name" value="Dihydropteroate synthase-like"/>
    <property type="match status" value="1"/>
</dbReference>
<proteinExistence type="inferred from homology"/>
<evidence type="ECO:0000259" key="10">
    <source>
        <dbReference type="PROSITE" id="PS50972"/>
    </source>
</evidence>
<dbReference type="Gene3D" id="3.10.196.10">
    <property type="entry name" value="Vitamin B12-dependent methionine synthase, activation domain"/>
    <property type="match status" value="1"/>
</dbReference>
<dbReference type="GO" id="GO:0032259">
    <property type="term" value="P:methylation"/>
    <property type="evidence" value="ECO:0007669"/>
    <property type="project" value="UniProtKB-KW"/>
</dbReference>
<dbReference type="CDD" id="cd00740">
    <property type="entry name" value="MeTr"/>
    <property type="match status" value="1"/>
</dbReference>
<sequence>MPIDSSASQTPPPMKLSGLEPVQIGDGALFVNIGERTNVTGSKAFARMILNGQFEEALAVARQQVENGAQVIDINMDEAMLDSKAAMVRFLNLIASEPDIARVPIMVDSSKWEVIEAGLRCIQGKGIVNSISMKEGEDQFRHQARLLRRYGAAAVVMAFDEKGQADTYERKIEICERAYRILVDEIGFPPEDIIFDPNIFAIATGIEEHNNYAVDFINAVRWIKQNLPGAKVSGGVSNVSFSFRGNDPVREAIHTVFLYHAIKAGMDMGIVNAGMVGVYDDLEPELRERVEDVVLNRRPDAGERLVEVAETAKSGAKDESKKLEWRGTPEHPVHVNQRLSHAMVHGITDFIVEDTEEAYQQILATGGRPLHVIEGPLMAGMNIVGDLFGQGKMFLPQVVKSARVMKSAVAHLIPYIEEEKRQDEAAGRDVRTKGKIVIATVKGDVHDIGKNIVTVVLQCNNFEVVNMGVMVPCHEILARAKVEGADIVGLSGLITPSLEEMQYVAGEMQKDEHFRIKKIPLMIGGATTSRVHTAVKIAPHYEGPVVYVPDASRSVSVAQSLLSDQAASYIDELNADYDKVRHQHANKKQVALWPLAKARANKTPVDWSGYVPPMPKFIGRRVFKNFDLTELAKYIDWGPFFQTWDLAGPFPAILKDEVVGTEAVRVYADGQRMLKRLIEGRWLTASGVIGFWPANTERDDDIVLYTDESRSEVALTWWGMRQQAEKQVIDGVTRPSRCLADFVAPRESGLKDYVGMFAVTAGIGIEKKEKYFIDDLDDYSAIMLKSLADRLAEAFAEAMHHRVRTDLWGYAPDEALSNADMIDEKYRGIRPAPGYPACPDHSVKGPMFDLLNCAEIGMSVTESLAMMPAASVSGFYLSHPDSTYFNVGKIGHDQLQDQAARRHQSEVELERLLAPNL</sequence>
<keyword evidence="9" id="KW-0862">Zinc</keyword>
<dbReference type="InterPro" id="IPR050554">
    <property type="entry name" value="Met_Synthase/Corrinoid"/>
</dbReference>
<keyword evidence="5 9" id="KW-0479">Metal-binding</keyword>
<dbReference type="InterPro" id="IPR033706">
    <property type="entry name" value="Met_synthase_B12-bd"/>
</dbReference>
<dbReference type="SUPFAM" id="SSF52242">
    <property type="entry name" value="Cobalamin (vitamin B12)-binding domain"/>
    <property type="match status" value="1"/>
</dbReference>
<evidence type="ECO:0000256" key="6">
    <source>
        <dbReference type="ARBA" id="ARBA00022737"/>
    </source>
</evidence>
<dbReference type="InterPro" id="IPR006158">
    <property type="entry name" value="Cobalamin-bd"/>
</dbReference>
<dbReference type="Pfam" id="PF02607">
    <property type="entry name" value="B12-binding_2"/>
    <property type="match status" value="1"/>
</dbReference>
<feature type="domain" description="Pterin-binding" evidence="10">
    <location>
        <begin position="30"/>
        <end position="291"/>
    </location>
</feature>
<reference evidence="14" key="1">
    <citation type="submission" date="2023-06" db="EMBL/GenBank/DDBJ databases">
        <authorList>
            <person name="Jiang Y."/>
            <person name="Liu Q."/>
        </authorList>
    </citation>
    <scope>NUCLEOTIDE SEQUENCE</scope>
    <source>
        <strain evidence="14">CGMCC 1.12090</strain>
    </source>
</reference>
<evidence type="ECO:0000256" key="7">
    <source>
        <dbReference type="ARBA" id="ARBA00023285"/>
    </source>
</evidence>
<evidence type="ECO:0000313" key="14">
    <source>
        <dbReference type="EMBL" id="MDO1531550.1"/>
    </source>
</evidence>
<dbReference type="InterPro" id="IPR004223">
    <property type="entry name" value="VitB12-dep_Met_synth_activ_dom"/>
</dbReference>
<keyword evidence="6" id="KW-0677">Repeat</keyword>
<dbReference type="InterPro" id="IPR036594">
    <property type="entry name" value="Meth_synthase_dom"/>
</dbReference>
<dbReference type="PANTHER" id="PTHR45833">
    <property type="entry name" value="METHIONINE SYNTHASE"/>
    <property type="match status" value="1"/>
</dbReference>
<comment type="function">
    <text evidence="9">Catalyzes the transfer of a methyl group from methyl-cobalamin to homocysteine, yielding enzyme-bound cob(I)alamin and methionine. Subsequently, remethylates the cofactor using methyltetrahydrofolate.</text>
</comment>
<dbReference type="PIRSF" id="PIRSF000381">
    <property type="entry name" value="MetH"/>
    <property type="match status" value="1"/>
</dbReference>
<dbReference type="Proteomes" id="UP001169027">
    <property type="component" value="Unassembled WGS sequence"/>
</dbReference>
<evidence type="ECO:0000259" key="13">
    <source>
        <dbReference type="PROSITE" id="PS51337"/>
    </source>
</evidence>
<dbReference type="PROSITE" id="PS50972">
    <property type="entry name" value="PTERIN_BINDING"/>
    <property type="match status" value="1"/>
</dbReference>
<dbReference type="PANTHER" id="PTHR45833:SF1">
    <property type="entry name" value="METHIONINE SYNTHASE"/>
    <property type="match status" value="1"/>
</dbReference>
<dbReference type="InterPro" id="IPR003759">
    <property type="entry name" value="Cbl-bd_cap"/>
</dbReference>
<dbReference type="Pfam" id="PF02965">
    <property type="entry name" value="Met_synt_B12"/>
    <property type="match status" value="1"/>
</dbReference>
<dbReference type="NCBIfam" id="NF007024">
    <property type="entry name" value="PRK09490.1"/>
    <property type="match status" value="1"/>
</dbReference>
<keyword evidence="9" id="KW-0028">Amino-acid biosynthesis</keyword>
<dbReference type="CDD" id="cd02069">
    <property type="entry name" value="methionine_synthase_B12_BD"/>
    <property type="match status" value="1"/>
</dbReference>
<dbReference type="PROSITE" id="PS51332">
    <property type="entry name" value="B12_BINDING"/>
    <property type="match status" value="1"/>
</dbReference>
<dbReference type="PROSITE" id="PS50974">
    <property type="entry name" value="ADOMET_ACTIVATION"/>
    <property type="match status" value="1"/>
</dbReference>
<comment type="domain">
    <text evidence="9">Modular enzyme with four functionally distinct domains. The isolated Hcy-binding domain catalyzes methyl transfer from free methylcobalamin to homocysteine. The Hcy-binding domain in association with the pterin-binding domain catalyzes the methylation of cob(I)alamin by methyltetrahydrofolate and the methylation of homocysteine. The B12-binding domain binds the cofactor. The AdoMet activation domain binds S-adenosyl-L-methionine. Under aerobic conditions cob(I)alamin can be converted to inactive cob(II)alamin. Reductive methylation by S-adenosyl-L-methionine and flavodoxin regenerates methylcobalamin.</text>
</comment>
<dbReference type="PROSITE" id="PS51337">
    <property type="entry name" value="B12_BINDING_NTER"/>
    <property type="match status" value="1"/>
</dbReference>
<dbReference type="SUPFAM" id="SSF56507">
    <property type="entry name" value="Methionine synthase activation domain-like"/>
    <property type="match status" value="1"/>
</dbReference>
<evidence type="ECO:0000259" key="12">
    <source>
        <dbReference type="PROSITE" id="PS51332"/>
    </source>
</evidence>
<accession>A0ABT8RY09</accession>
<gene>
    <name evidence="14" type="primary">metH</name>
    <name evidence="14" type="ORF">Q2T77_04540</name>
</gene>
<comment type="similarity">
    <text evidence="1">Belongs to the vitamin-B12 dependent methionine synthase family.</text>
</comment>
<keyword evidence="15" id="KW-1185">Reference proteome</keyword>